<reference evidence="16" key="1">
    <citation type="submission" date="2020-05" db="EMBL/GenBank/DDBJ databases">
        <authorList>
            <person name="Chiriac C."/>
            <person name="Salcher M."/>
            <person name="Ghai R."/>
            <person name="Kavagutti S V."/>
        </authorList>
    </citation>
    <scope>NUCLEOTIDE SEQUENCE</scope>
</reference>
<sequence>MIPTSLRSDQYHWFWRAERATRESRTPVATKQTSPASRSKSPKASSSASSGGAKRTSTKSTAARKPAPSRSATSKRTRAPKGGSASAKRPAKSPAKSPAKTGAVSQVLAGHGHDMWGVALVALGLLTALGVYGNLAGPLGHGLADVFGAVFGSLRIMAAPVLVVAGALLLRGPRSSEASPGQLTVRLVLGTMLVFAAIDGLLFITNGRPAFDAPLDDIIAAGGYLGALIGTPLVALLAPWGAALVMVAIAVVGLVIATGVSVRTAARRTADGVKPVQGVLRRGVDSLFEVGSSETDATNADGTNSESTESEDDPAPLFIDGSTADSAEFDDFRGEIIDPSAGLYDDLGVDSVDQDESHGVFVAGDEGDGDQGDDADEADDPLAVHVPTAEEEPAGSQQLVMPIGPAAKPVIWKLPPLKMLERSKVQEVDRAQVEARGKLLEAALAEHGVQTRLVGMVVGPTVTRYELELAAGVKVARVTSLHKDIAYSMATPDVRILAPIPGKQAIGVEVPNDSRQVVAVGDILASPEARAAKNPLEVAIGRDINGRSILADLSKMPHILIAGATGAGKSSCINSLLTSILMRSTPDQVRLILIDPKRVELGQYNRLPHLLTQVVTNPKKAANALAWTVKEMERRYDLLSEVGFRDIDGYNASYDKGELIDDPDMGVEFNRLPYILVVVDELNDLMMVAARDVEESICRIAQMARAVGIHLVIATQRPSVNVITGVIKANVPARLAFAVSSLADSRVILDQGGAEKLLGRGDMLLLGPSSSIAQRIQGAWVTEDEVRAVVAAWRKQSPDLRFDDSVQGSEESASAASGGSGVADGDDDDDLLIAATELVVRSQLGSTSMLQRKLRVGFARAGRLMDLLEQRGVVGPSEGSKARTVLITPEEFDAGMTGASGA</sequence>
<proteinExistence type="inferred from homology"/>
<dbReference type="PANTHER" id="PTHR22683">
    <property type="entry name" value="SPORULATION PROTEIN RELATED"/>
    <property type="match status" value="1"/>
</dbReference>
<dbReference type="InterPro" id="IPR018541">
    <property type="entry name" value="Ftsk_gamma"/>
</dbReference>
<evidence type="ECO:0000256" key="4">
    <source>
        <dbReference type="ARBA" id="ARBA00022618"/>
    </source>
</evidence>
<dbReference type="GO" id="GO:0005886">
    <property type="term" value="C:plasma membrane"/>
    <property type="evidence" value="ECO:0007669"/>
    <property type="project" value="UniProtKB-SubCell"/>
</dbReference>
<evidence type="ECO:0000256" key="13">
    <source>
        <dbReference type="SAM" id="MobiDB-lite"/>
    </source>
</evidence>
<dbReference type="SUPFAM" id="SSF46785">
    <property type="entry name" value="Winged helix' DNA-binding domain"/>
    <property type="match status" value="1"/>
</dbReference>
<dbReference type="EMBL" id="CAEMXZ010000107">
    <property type="protein sequence ID" value="CAB4324142.1"/>
    <property type="molecule type" value="Genomic_DNA"/>
</dbReference>
<keyword evidence="5 14" id="KW-0812">Transmembrane</keyword>
<evidence type="ECO:0000256" key="2">
    <source>
        <dbReference type="ARBA" id="ARBA00006474"/>
    </source>
</evidence>
<dbReference type="Gene3D" id="1.10.10.10">
    <property type="entry name" value="Winged helix-like DNA-binding domain superfamily/Winged helix DNA-binding domain"/>
    <property type="match status" value="1"/>
</dbReference>
<evidence type="ECO:0000256" key="10">
    <source>
        <dbReference type="ARBA" id="ARBA00023125"/>
    </source>
</evidence>
<dbReference type="GO" id="GO:0003677">
    <property type="term" value="F:DNA binding"/>
    <property type="evidence" value="ECO:0007669"/>
    <property type="project" value="UniProtKB-KW"/>
</dbReference>
<feature type="compositionally biased region" description="Low complexity" evidence="13">
    <location>
        <begin position="81"/>
        <end position="102"/>
    </location>
</feature>
<accession>A0A6J5YKN4</accession>
<keyword evidence="10" id="KW-0238">DNA-binding</keyword>
<evidence type="ECO:0000256" key="7">
    <source>
        <dbReference type="ARBA" id="ARBA00022829"/>
    </source>
</evidence>
<dbReference type="InterPro" id="IPR036390">
    <property type="entry name" value="WH_DNA-bd_sf"/>
</dbReference>
<protein>
    <submittedName>
        <fullName evidence="16">Unannotated protein</fullName>
    </submittedName>
</protein>
<keyword evidence="11 14" id="KW-0472">Membrane</keyword>
<dbReference type="Pfam" id="PF01580">
    <property type="entry name" value="FtsK_SpoIIIE"/>
    <property type="match status" value="1"/>
</dbReference>
<feature type="compositionally biased region" description="Polar residues" evidence="13">
    <location>
        <begin position="292"/>
        <end position="307"/>
    </location>
</feature>
<evidence type="ECO:0000313" key="17">
    <source>
        <dbReference type="EMBL" id="CAB4930577.1"/>
    </source>
</evidence>
<feature type="region of interest" description="Disordered" evidence="13">
    <location>
        <begin position="801"/>
        <end position="824"/>
    </location>
</feature>
<keyword evidence="3" id="KW-1003">Cell membrane</keyword>
<feature type="transmembrane region" description="Helical" evidence="14">
    <location>
        <begin position="115"/>
        <end position="135"/>
    </location>
</feature>
<dbReference type="GO" id="GO:0051301">
    <property type="term" value="P:cell division"/>
    <property type="evidence" value="ECO:0007669"/>
    <property type="project" value="UniProtKB-KW"/>
</dbReference>
<keyword evidence="7" id="KW-0159">Chromosome partition</keyword>
<evidence type="ECO:0000256" key="12">
    <source>
        <dbReference type="ARBA" id="ARBA00023306"/>
    </source>
</evidence>
<dbReference type="SUPFAM" id="SSF52540">
    <property type="entry name" value="P-loop containing nucleoside triphosphate hydrolases"/>
    <property type="match status" value="1"/>
</dbReference>
<dbReference type="InterPro" id="IPR025199">
    <property type="entry name" value="FtsK_4TM"/>
</dbReference>
<dbReference type="EMBL" id="CAFBNC010000022">
    <property type="protein sequence ID" value="CAB4930577.1"/>
    <property type="molecule type" value="Genomic_DNA"/>
</dbReference>
<dbReference type="Pfam" id="PF13491">
    <property type="entry name" value="FtsK_4TM"/>
    <property type="match status" value="1"/>
</dbReference>
<evidence type="ECO:0000256" key="14">
    <source>
        <dbReference type="SAM" id="Phobius"/>
    </source>
</evidence>
<dbReference type="AlphaFoldDB" id="A0A6J5YKN4"/>
<evidence type="ECO:0000259" key="15">
    <source>
        <dbReference type="PROSITE" id="PS50901"/>
    </source>
</evidence>
<dbReference type="Pfam" id="PF09397">
    <property type="entry name" value="FtsK_gamma"/>
    <property type="match status" value="1"/>
</dbReference>
<dbReference type="InterPro" id="IPR050206">
    <property type="entry name" value="FtsK/SpoIIIE/SftA"/>
</dbReference>
<feature type="transmembrane region" description="Helical" evidence="14">
    <location>
        <begin position="244"/>
        <end position="262"/>
    </location>
</feature>
<keyword evidence="9 14" id="KW-1133">Transmembrane helix</keyword>
<dbReference type="GO" id="GO:0005524">
    <property type="term" value="F:ATP binding"/>
    <property type="evidence" value="ECO:0007669"/>
    <property type="project" value="UniProtKB-KW"/>
</dbReference>
<evidence type="ECO:0000256" key="3">
    <source>
        <dbReference type="ARBA" id="ARBA00022475"/>
    </source>
</evidence>
<comment type="similarity">
    <text evidence="2">Belongs to the FtsK/SpoIIIE/SftA family.</text>
</comment>
<dbReference type="Pfam" id="PF17854">
    <property type="entry name" value="FtsK_alpha"/>
    <property type="match status" value="1"/>
</dbReference>
<dbReference type="InterPro" id="IPR041027">
    <property type="entry name" value="FtsK_alpha"/>
</dbReference>
<keyword evidence="12" id="KW-0131">Cell cycle</keyword>
<dbReference type="InterPro" id="IPR002543">
    <property type="entry name" value="FtsK_dom"/>
</dbReference>
<keyword evidence="8" id="KW-0067">ATP-binding</keyword>
<feature type="transmembrane region" description="Helical" evidence="14">
    <location>
        <begin position="218"/>
        <end position="237"/>
    </location>
</feature>
<feature type="region of interest" description="Disordered" evidence="13">
    <location>
        <begin position="18"/>
        <end position="102"/>
    </location>
</feature>
<dbReference type="InterPro" id="IPR027417">
    <property type="entry name" value="P-loop_NTPase"/>
</dbReference>
<dbReference type="Gene3D" id="3.40.50.300">
    <property type="entry name" value="P-loop containing nucleotide triphosphate hydrolases"/>
    <property type="match status" value="1"/>
</dbReference>
<feature type="domain" description="FtsK" evidence="15">
    <location>
        <begin position="546"/>
        <end position="746"/>
    </location>
</feature>
<organism evidence="16">
    <name type="scientific">freshwater metagenome</name>
    <dbReference type="NCBI Taxonomy" id="449393"/>
    <lineage>
        <taxon>unclassified sequences</taxon>
        <taxon>metagenomes</taxon>
        <taxon>ecological metagenomes</taxon>
    </lineage>
</organism>
<gene>
    <name evidence="16" type="ORF">UFOPK1392_01906</name>
    <name evidence="17" type="ORF">UFOPK3733_00643</name>
</gene>
<feature type="compositionally biased region" description="Low complexity" evidence="13">
    <location>
        <begin position="33"/>
        <end position="55"/>
    </location>
</feature>
<comment type="subcellular location">
    <subcellularLocation>
        <location evidence="1">Cell membrane</location>
        <topology evidence="1">Multi-pass membrane protein</topology>
    </subcellularLocation>
</comment>
<keyword evidence="6" id="KW-0547">Nucleotide-binding</keyword>
<feature type="transmembrane region" description="Helical" evidence="14">
    <location>
        <begin position="183"/>
        <end position="206"/>
    </location>
</feature>
<keyword evidence="4" id="KW-0132">Cell division</keyword>
<evidence type="ECO:0000256" key="5">
    <source>
        <dbReference type="ARBA" id="ARBA00022692"/>
    </source>
</evidence>
<feature type="region of interest" description="Disordered" evidence="13">
    <location>
        <begin position="291"/>
        <end position="318"/>
    </location>
</feature>
<dbReference type="PROSITE" id="PS50901">
    <property type="entry name" value="FTSK"/>
    <property type="match status" value="1"/>
</dbReference>
<feature type="transmembrane region" description="Helical" evidence="14">
    <location>
        <begin position="147"/>
        <end position="171"/>
    </location>
</feature>
<dbReference type="SMART" id="SM00843">
    <property type="entry name" value="Ftsk_gamma"/>
    <property type="match status" value="1"/>
</dbReference>
<evidence type="ECO:0000256" key="8">
    <source>
        <dbReference type="ARBA" id="ARBA00022840"/>
    </source>
</evidence>
<dbReference type="Gene3D" id="3.30.980.40">
    <property type="match status" value="1"/>
</dbReference>
<name>A0A6J5YKN4_9ZZZZ</name>
<dbReference type="PANTHER" id="PTHR22683:SF41">
    <property type="entry name" value="DNA TRANSLOCASE FTSK"/>
    <property type="match status" value="1"/>
</dbReference>
<evidence type="ECO:0000256" key="11">
    <source>
        <dbReference type="ARBA" id="ARBA00023136"/>
    </source>
</evidence>
<dbReference type="InterPro" id="IPR036388">
    <property type="entry name" value="WH-like_DNA-bd_sf"/>
</dbReference>
<evidence type="ECO:0000256" key="1">
    <source>
        <dbReference type="ARBA" id="ARBA00004651"/>
    </source>
</evidence>
<evidence type="ECO:0000313" key="16">
    <source>
        <dbReference type="EMBL" id="CAB4324142.1"/>
    </source>
</evidence>
<evidence type="ECO:0000256" key="9">
    <source>
        <dbReference type="ARBA" id="ARBA00022989"/>
    </source>
</evidence>
<dbReference type="GO" id="GO:0007059">
    <property type="term" value="P:chromosome segregation"/>
    <property type="evidence" value="ECO:0007669"/>
    <property type="project" value="UniProtKB-KW"/>
</dbReference>
<evidence type="ECO:0000256" key="6">
    <source>
        <dbReference type="ARBA" id="ARBA00022741"/>
    </source>
</evidence>